<feature type="compositionally biased region" description="Low complexity" evidence="1">
    <location>
        <begin position="130"/>
        <end position="147"/>
    </location>
</feature>
<dbReference type="PANTHER" id="PTHR22932:SF1">
    <property type="entry name" value="CO-CHAPERONE PROTEIN DAF-41"/>
    <property type="match status" value="1"/>
</dbReference>
<keyword evidence="3" id="KW-1185">Reference proteome</keyword>
<feature type="compositionally biased region" description="Acidic residues" evidence="1">
    <location>
        <begin position="94"/>
        <end position="114"/>
    </location>
</feature>
<dbReference type="GO" id="GO:0006457">
    <property type="term" value="P:protein folding"/>
    <property type="evidence" value="ECO:0007669"/>
    <property type="project" value="TreeGrafter"/>
</dbReference>
<dbReference type="Proteomes" id="UP000281553">
    <property type="component" value="Unassembled WGS sequence"/>
</dbReference>
<feature type="region of interest" description="Disordered" evidence="1">
    <location>
        <begin position="67"/>
        <end position="171"/>
    </location>
</feature>
<dbReference type="InterPro" id="IPR045250">
    <property type="entry name" value="p23-like"/>
</dbReference>
<dbReference type="SUPFAM" id="SSF49764">
    <property type="entry name" value="HSP20-like chaperones"/>
    <property type="match status" value="1"/>
</dbReference>
<dbReference type="GO" id="GO:0005829">
    <property type="term" value="C:cytosol"/>
    <property type="evidence" value="ECO:0007669"/>
    <property type="project" value="TreeGrafter"/>
</dbReference>
<name>A0A3P7RVS0_DIBLA</name>
<protein>
    <recommendedName>
        <fullName evidence="4">CS domain-containing protein</fullName>
    </recommendedName>
</protein>
<evidence type="ECO:0000313" key="2">
    <source>
        <dbReference type="EMBL" id="VDN44879.1"/>
    </source>
</evidence>
<dbReference type="PANTHER" id="PTHR22932">
    <property type="entry name" value="TELOMERASE-BINDING PROTEIN P23 HSP90 CO-CHAPERONE"/>
    <property type="match status" value="1"/>
</dbReference>
<sequence length="171" mass="18623">KVHDYAVTLEFSEQVDADKAKDISTDRVITYRIPKKEAKTWTYFLKNKTKPHWLKVDFAHWVDVDDSDSEAEGFGGDGRNFQDMLSMMGNNKDFEDDENDADVDSDDEDLPDLDEPSKVANGDSAPVVESSDAPAKDAAPVAKSTDSSAKDADSAKAQSKEEAASVAAAEA</sequence>
<accession>A0A3P7RVS0</accession>
<reference evidence="2 3" key="1">
    <citation type="submission" date="2018-11" db="EMBL/GenBank/DDBJ databases">
        <authorList>
            <consortium name="Pathogen Informatics"/>
        </authorList>
    </citation>
    <scope>NUCLEOTIDE SEQUENCE [LARGE SCALE GENOMIC DNA]</scope>
</reference>
<evidence type="ECO:0000313" key="3">
    <source>
        <dbReference type="Proteomes" id="UP000281553"/>
    </source>
</evidence>
<dbReference type="EMBL" id="UYRU01113487">
    <property type="protein sequence ID" value="VDN44879.1"/>
    <property type="molecule type" value="Genomic_DNA"/>
</dbReference>
<dbReference type="InterPro" id="IPR008978">
    <property type="entry name" value="HSP20-like_chaperone"/>
</dbReference>
<feature type="compositionally biased region" description="Basic and acidic residues" evidence="1">
    <location>
        <begin position="148"/>
        <end position="163"/>
    </location>
</feature>
<evidence type="ECO:0008006" key="4">
    <source>
        <dbReference type="Google" id="ProtNLM"/>
    </source>
</evidence>
<dbReference type="OrthoDB" id="6271451at2759"/>
<dbReference type="Gene3D" id="2.60.40.790">
    <property type="match status" value="1"/>
</dbReference>
<dbReference type="AlphaFoldDB" id="A0A3P7RVS0"/>
<evidence type="ECO:0000256" key="1">
    <source>
        <dbReference type="SAM" id="MobiDB-lite"/>
    </source>
</evidence>
<feature type="non-terminal residue" evidence="2">
    <location>
        <position position="1"/>
    </location>
</feature>
<dbReference type="GO" id="GO:0051131">
    <property type="term" value="P:chaperone-mediated protein complex assembly"/>
    <property type="evidence" value="ECO:0007669"/>
    <property type="project" value="TreeGrafter"/>
</dbReference>
<dbReference type="GO" id="GO:0051879">
    <property type="term" value="F:Hsp90 protein binding"/>
    <property type="evidence" value="ECO:0007669"/>
    <property type="project" value="InterPro"/>
</dbReference>
<organism evidence="2 3">
    <name type="scientific">Dibothriocephalus latus</name>
    <name type="common">Fish tapeworm</name>
    <name type="synonym">Diphyllobothrium latum</name>
    <dbReference type="NCBI Taxonomy" id="60516"/>
    <lineage>
        <taxon>Eukaryota</taxon>
        <taxon>Metazoa</taxon>
        <taxon>Spiralia</taxon>
        <taxon>Lophotrochozoa</taxon>
        <taxon>Platyhelminthes</taxon>
        <taxon>Cestoda</taxon>
        <taxon>Eucestoda</taxon>
        <taxon>Diphyllobothriidea</taxon>
        <taxon>Diphyllobothriidae</taxon>
        <taxon>Dibothriocephalus</taxon>
    </lineage>
</organism>
<proteinExistence type="predicted"/>
<dbReference type="GO" id="GO:0051087">
    <property type="term" value="F:protein-folding chaperone binding"/>
    <property type="evidence" value="ECO:0007669"/>
    <property type="project" value="TreeGrafter"/>
</dbReference>
<gene>
    <name evidence="2" type="ORF">DILT_LOCUS19461</name>
</gene>
<dbReference type="GO" id="GO:0005634">
    <property type="term" value="C:nucleus"/>
    <property type="evidence" value="ECO:0007669"/>
    <property type="project" value="TreeGrafter"/>
</dbReference>